<feature type="compositionally biased region" description="Basic and acidic residues" evidence="1">
    <location>
        <begin position="41"/>
        <end position="55"/>
    </location>
</feature>
<evidence type="ECO:0000259" key="2">
    <source>
        <dbReference type="PROSITE" id="PS50878"/>
    </source>
</evidence>
<feature type="compositionally biased region" description="Basic and acidic residues" evidence="1">
    <location>
        <begin position="118"/>
        <end position="134"/>
    </location>
</feature>
<dbReference type="CDD" id="cd01650">
    <property type="entry name" value="RT_nLTR_like"/>
    <property type="match status" value="1"/>
</dbReference>
<dbReference type="Pfam" id="PF00078">
    <property type="entry name" value="RVT_1"/>
    <property type="match status" value="1"/>
</dbReference>
<keyword evidence="4" id="KW-1185">Reference proteome</keyword>
<organism evidence="3 4">
    <name type="scientific">Rubroshorea leprosula</name>
    <dbReference type="NCBI Taxonomy" id="152421"/>
    <lineage>
        <taxon>Eukaryota</taxon>
        <taxon>Viridiplantae</taxon>
        <taxon>Streptophyta</taxon>
        <taxon>Embryophyta</taxon>
        <taxon>Tracheophyta</taxon>
        <taxon>Spermatophyta</taxon>
        <taxon>Magnoliopsida</taxon>
        <taxon>eudicotyledons</taxon>
        <taxon>Gunneridae</taxon>
        <taxon>Pentapetalae</taxon>
        <taxon>rosids</taxon>
        <taxon>malvids</taxon>
        <taxon>Malvales</taxon>
        <taxon>Dipterocarpaceae</taxon>
        <taxon>Rubroshorea</taxon>
    </lineage>
</organism>
<dbReference type="SUPFAM" id="SSF56672">
    <property type="entry name" value="DNA/RNA polymerases"/>
    <property type="match status" value="1"/>
</dbReference>
<sequence>MRKEKPSLKKTKLKVTGRAEVDPELKNRATMADKYGRKKEKATEEIEQEKERTDEEEKEDDDVAYSKKKINEKGWLHADQREEVTIEAVADSLDQRQVGDQFWRGLKHAEEYSQEGNWYREEANGEEEQRREGGLVRSALESDEAQRQEGDHFWRGLEHVEEYSQEGDWYREEANGKEEQRQERDLTYKGSIGERKKRLNGHRRKIRKSMGEKLIPEFLRSPEGEVADISIGDNGIQNCNKMMKKQLQNQLAKEIWQLAKHLGAIVDNDDVILQKIEEMECKDRQAKEEKMNWEVDNAQKAWNSTAPNGWKGFRLKEKLKKTKNALKEWSGNYMVDTVCRIKEAEMVIAIIDEKGENGTLTTKDIRKGGRQLMDSVVIANEVIDEAKRKNIKSFLFKVDFEKAYNKVSWDFIDYMLYRMGPTRQFQVSKGIRQGDPLSPFLFLVVAEGLNGLVQFAVEKELYKGVKIGNGSVMVSHLQYADDIIFSGEATEENILAIKCIMRTFELVSGLKIKYGKSQLMGVWIEDSWKKKMAYRLCCKEGELPFKYLGIPIGRIIET</sequence>
<dbReference type="PROSITE" id="PS50878">
    <property type="entry name" value="RT_POL"/>
    <property type="match status" value="1"/>
</dbReference>
<comment type="caution">
    <text evidence="3">The sequence shown here is derived from an EMBL/GenBank/DDBJ whole genome shotgun (WGS) entry which is preliminary data.</text>
</comment>
<accession>A0AAV5IK46</accession>
<evidence type="ECO:0000256" key="1">
    <source>
        <dbReference type="SAM" id="MobiDB-lite"/>
    </source>
</evidence>
<dbReference type="EMBL" id="BPVZ01000016">
    <property type="protein sequence ID" value="GKV00730.1"/>
    <property type="molecule type" value="Genomic_DNA"/>
</dbReference>
<feature type="compositionally biased region" description="Basic and acidic residues" evidence="1">
    <location>
        <begin position="17"/>
        <end position="27"/>
    </location>
</feature>
<feature type="region of interest" description="Disordered" evidence="1">
    <location>
        <begin position="1"/>
        <end position="63"/>
    </location>
</feature>
<proteinExistence type="predicted"/>
<dbReference type="PANTHER" id="PTHR33116:SF78">
    <property type="entry name" value="OS12G0587133 PROTEIN"/>
    <property type="match status" value="1"/>
</dbReference>
<feature type="domain" description="Reverse transcriptase" evidence="2">
    <location>
        <begin position="332"/>
        <end position="552"/>
    </location>
</feature>
<feature type="compositionally biased region" description="Basic and acidic residues" evidence="1">
    <location>
        <begin position="144"/>
        <end position="153"/>
    </location>
</feature>
<dbReference type="Proteomes" id="UP001054252">
    <property type="component" value="Unassembled WGS sequence"/>
</dbReference>
<dbReference type="PANTHER" id="PTHR33116">
    <property type="entry name" value="REVERSE TRANSCRIPTASE ZINC-BINDING DOMAIN-CONTAINING PROTEIN-RELATED-RELATED"/>
    <property type="match status" value="1"/>
</dbReference>
<dbReference type="AlphaFoldDB" id="A0AAV5IK46"/>
<protein>
    <recommendedName>
        <fullName evidence="2">Reverse transcriptase domain-containing protein</fullName>
    </recommendedName>
</protein>
<feature type="region of interest" description="Disordered" evidence="1">
    <location>
        <begin position="117"/>
        <end position="153"/>
    </location>
</feature>
<gene>
    <name evidence="3" type="ORF">SLEP1_g13370</name>
</gene>
<reference evidence="3 4" key="1">
    <citation type="journal article" date="2021" name="Commun. Biol.">
        <title>The genome of Shorea leprosula (Dipterocarpaceae) highlights the ecological relevance of drought in aseasonal tropical rainforests.</title>
        <authorList>
            <person name="Ng K.K.S."/>
            <person name="Kobayashi M.J."/>
            <person name="Fawcett J.A."/>
            <person name="Hatakeyama M."/>
            <person name="Paape T."/>
            <person name="Ng C.H."/>
            <person name="Ang C.C."/>
            <person name="Tnah L.H."/>
            <person name="Lee C.T."/>
            <person name="Nishiyama T."/>
            <person name="Sese J."/>
            <person name="O'Brien M.J."/>
            <person name="Copetti D."/>
            <person name="Mohd Noor M.I."/>
            <person name="Ong R.C."/>
            <person name="Putra M."/>
            <person name="Sireger I.Z."/>
            <person name="Indrioko S."/>
            <person name="Kosugi Y."/>
            <person name="Izuno A."/>
            <person name="Isagi Y."/>
            <person name="Lee S.L."/>
            <person name="Shimizu K.K."/>
        </authorList>
    </citation>
    <scope>NUCLEOTIDE SEQUENCE [LARGE SCALE GENOMIC DNA]</scope>
    <source>
        <strain evidence="3">214</strain>
    </source>
</reference>
<evidence type="ECO:0000313" key="3">
    <source>
        <dbReference type="EMBL" id="GKV00730.1"/>
    </source>
</evidence>
<dbReference type="InterPro" id="IPR000477">
    <property type="entry name" value="RT_dom"/>
</dbReference>
<evidence type="ECO:0000313" key="4">
    <source>
        <dbReference type="Proteomes" id="UP001054252"/>
    </source>
</evidence>
<dbReference type="InterPro" id="IPR043502">
    <property type="entry name" value="DNA/RNA_pol_sf"/>
</dbReference>
<name>A0AAV5IK46_9ROSI</name>